<name>A0A1H0GJ60_9BACT</name>
<evidence type="ECO:0000256" key="2">
    <source>
        <dbReference type="ARBA" id="ARBA00022448"/>
    </source>
</evidence>
<dbReference type="GO" id="GO:0009306">
    <property type="term" value="P:protein secretion"/>
    <property type="evidence" value="ECO:0007669"/>
    <property type="project" value="UniProtKB-UniRule"/>
</dbReference>
<dbReference type="NCBIfam" id="TIGR00964">
    <property type="entry name" value="secE_bact"/>
    <property type="match status" value="1"/>
</dbReference>
<dbReference type="AlphaFoldDB" id="A0A1H0GJ60"/>
<proteinExistence type="inferred from homology"/>
<comment type="similarity">
    <text evidence="9">Belongs to the SecE/SEC61-gamma family.</text>
</comment>
<accession>A0A1H0GJ60</accession>
<dbReference type="Pfam" id="PF00584">
    <property type="entry name" value="SecE"/>
    <property type="match status" value="1"/>
</dbReference>
<dbReference type="PANTHER" id="PTHR33910">
    <property type="entry name" value="PROTEIN TRANSLOCASE SUBUNIT SECE"/>
    <property type="match status" value="1"/>
</dbReference>
<evidence type="ECO:0000256" key="9">
    <source>
        <dbReference type="HAMAP-Rule" id="MF_00422"/>
    </source>
</evidence>
<dbReference type="RefSeq" id="WP_092066682.1">
    <property type="nucleotide sequence ID" value="NZ_FNIN01000019.1"/>
</dbReference>
<evidence type="ECO:0000256" key="5">
    <source>
        <dbReference type="ARBA" id="ARBA00022927"/>
    </source>
</evidence>
<comment type="subcellular location">
    <subcellularLocation>
        <location evidence="9">Cell membrane</location>
        <topology evidence="9">Single-pass membrane protein</topology>
    </subcellularLocation>
    <subcellularLocation>
        <location evidence="1">Membrane</location>
    </subcellularLocation>
</comment>
<dbReference type="OrthoDB" id="9812738at2"/>
<keyword evidence="11" id="KW-1185">Reference proteome</keyword>
<evidence type="ECO:0000313" key="11">
    <source>
        <dbReference type="Proteomes" id="UP000199602"/>
    </source>
</evidence>
<dbReference type="GO" id="GO:0005886">
    <property type="term" value="C:plasma membrane"/>
    <property type="evidence" value="ECO:0007669"/>
    <property type="project" value="UniProtKB-SubCell"/>
</dbReference>
<dbReference type="PROSITE" id="PS01067">
    <property type="entry name" value="SECE_SEC61G"/>
    <property type="match status" value="1"/>
</dbReference>
<keyword evidence="5 9" id="KW-0653">Protein transport</keyword>
<dbReference type="InterPro" id="IPR005807">
    <property type="entry name" value="SecE_bac"/>
</dbReference>
<sequence length="77" mass="8757">MAKKKKIVEEKTGFQAWLEKIKVFWEQAKGELKKVVWPTQKETMVTTLAVVILVVVLSLFLSLVDVTLAKVVAWILS</sequence>
<organism evidence="10 11">
    <name type="scientific">Desulfonauticus submarinus</name>
    <dbReference type="NCBI Taxonomy" id="206665"/>
    <lineage>
        <taxon>Bacteria</taxon>
        <taxon>Pseudomonadati</taxon>
        <taxon>Thermodesulfobacteriota</taxon>
        <taxon>Desulfovibrionia</taxon>
        <taxon>Desulfovibrionales</taxon>
        <taxon>Desulfonauticaceae</taxon>
        <taxon>Desulfonauticus</taxon>
    </lineage>
</organism>
<keyword evidence="7 9" id="KW-0811">Translocation</keyword>
<evidence type="ECO:0000256" key="6">
    <source>
        <dbReference type="ARBA" id="ARBA00022989"/>
    </source>
</evidence>
<evidence type="ECO:0000256" key="1">
    <source>
        <dbReference type="ARBA" id="ARBA00004370"/>
    </source>
</evidence>
<reference evidence="10 11" key="1">
    <citation type="submission" date="2016-10" db="EMBL/GenBank/DDBJ databases">
        <authorList>
            <person name="de Groot N.N."/>
        </authorList>
    </citation>
    <scope>NUCLEOTIDE SEQUENCE [LARGE SCALE GENOMIC DNA]</scope>
    <source>
        <strain evidence="10 11">DSM 15269</strain>
    </source>
</reference>
<keyword evidence="4 9" id="KW-0812">Transmembrane</keyword>
<keyword evidence="8 9" id="KW-0472">Membrane</keyword>
<dbReference type="GO" id="GO:0043952">
    <property type="term" value="P:protein transport by the Sec complex"/>
    <property type="evidence" value="ECO:0007669"/>
    <property type="project" value="UniProtKB-UniRule"/>
</dbReference>
<evidence type="ECO:0000256" key="4">
    <source>
        <dbReference type="ARBA" id="ARBA00022692"/>
    </source>
</evidence>
<gene>
    <name evidence="9" type="primary">secE</name>
    <name evidence="10" type="ORF">SAMN04488516_1193</name>
</gene>
<dbReference type="Proteomes" id="UP000199602">
    <property type="component" value="Unassembled WGS sequence"/>
</dbReference>
<dbReference type="HAMAP" id="MF_00422">
    <property type="entry name" value="SecE"/>
    <property type="match status" value="1"/>
</dbReference>
<comment type="subunit">
    <text evidence="9">Component of the Sec protein translocase complex. Heterotrimer consisting of SecY, SecE and SecG subunits. The heterotrimers can form oligomers, although 1 heterotrimer is thought to be able to translocate proteins. Interacts with the ribosome. Interacts with SecDF, and other proteins may be involved. Interacts with SecA.</text>
</comment>
<keyword evidence="3 9" id="KW-1003">Cell membrane</keyword>
<dbReference type="GO" id="GO:0006605">
    <property type="term" value="P:protein targeting"/>
    <property type="evidence" value="ECO:0007669"/>
    <property type="project" value="UniProtKB-UniRule"/>
</dbReference>
<evidence type="ECO:0000256" key="8">
    <source>
        <dbReference type="ARBA" id="ARBA00023136"/>
    </source>
</evidence>
<feature type="transmembrane region" description="Helical" evidence="9">
    <location>
        <begin position="48"/>
        <end position="76"/>
    </location>
</feature>
<dbReference type="PANTHER" id="PTHR33910:SF1">
    <property type="entry name" value="PROTEIN TRANSLOCASE SUBUNIT SECE"/>
    <property type="match status" value="1"/>
</dbReference>
<dbReference type="InterPro" id="IPR001901">
    <property type="entry name" value="Translocase_SecE/Sec61-g"/>
</dbReference>
<keyword evidence="6 9" id="KW-1133">Transmembrane helix</keyword>
<dbReference type="InterPro" id="IPR038379">
    <property type="entry name" value="SecE_sf"/>
</dbReference>
<dbReference type="GO" id="GO:0008320">
    <property type="term" value="F:protein transmembrane transporter activity"/>
    <property type="evidence" value="ECO:0007669"/>
    <property type="project" value="UniProtKB-UniRule"/>
</dbReference>
<dbReference type="STRING" id="206665.SAMN04488516_1193"/>
<dbReference type="GO" id="GO:0065002">
    <property type="term" value="P:intracellular protein transmembrane transport"/>
    <property type="evidence" value="ECO:0007669"/>
    <property type="project" value="UniProtKB-UniRule"/>
</dbReference>
<protein>
    <recommendedName>
        <fullName evidence="9">Protein translocase subunit SecE</fullName>
    </recommendedName>
</protein>
<evidence type="ECO:0000313" key="10">
    <source>
        <dbReference type="EMBL" id="SDO06903.1"/>
    </source>
</evidence>
<comment type="function">
    <text evidence="9">Essential subunit of the Sec protein translocation channel SecYEG. Clamps together the 2 halves of SecY. May contact the channel plug during translocation.</text>
</comment>
<evidence type="ECO:0000256" key="3">
    <source>
        <dbReference type="ARBA" id="ARBA00022475"/>
    </source>
</evidence>
<evidence type="ECO:0000256" key="7">
    <source>
        <dbReference type="ARBA" id="ARBA00023010"/>
    </source>
</evidence>
<dbReference type="Gene3D" id="1.20.5.1030">
    <property type="entry name" value="Preprotein translocase secy subunit"/>
    <property type="match status" value="1"/>
</dbReference>
<dbReference type="EMBL" id="FNIN01000019">
    <property type="protein sequence ID" value="SDO06903.1"/>
    <property type="molecule type" value="Genomic_DNA"/>
</dbReference>
<keyword evidence="2 9" id="KW-0813">Transport</keyword>